<organism evidence="2 3">
    <name type="scientific">Pedobacter quisquiliarum</name>
    <dbReference type="NCBI Taxonomy" id="1834438"/>
    <lineage>
        <taxon>Bacteria</taxon>
        <taxon>Pseudomonadati</taxon>
        <taxon>Bacteroidota</taxon>
        <taxon>Sphingobacteriia</taxon>
        <taxon>Sphingobacteriales</taxon>
        <taxon>Sphingobacteriaceae</taxon>
        <taxon>Pedobacter</taxon>
    </lineage>
</organism>
<name>A0A916XAD5_9SPHI</name>
<dbReference type="AlphaFoldDB" id="A0A916XAD5"/>
<dbReference type="PANTHER" id="PTHR28208:SF3">
    <property type="entry name" value="PHOSPHATIDATE PHOSPHATASE APP1"/>
    <property type="match status" value="1"/>
</dbReference>
<evidence type="ECO:0000313" key="3">
    <source>
        <dbReference type="Proteomes" id="UP000651668"/>
    </source>
</evidence>
<dbReference type="Proteomes" id="UP000651668">
    <property type="component" value="Unassembled WGS sequence"/>
</dbReference>
<proteinExistence type="predicted"/>
<gene>
    <name evidence="2" type="ORF">GCM10011387_08620</name>
</gene>
<evidence type="ECO:0000313" key="2">
    <source>
        <dbReference type="EMBL" id="GGC57300.1"/>
    </source>
</evidence>
<feature type="domain" description="Phosphatidate phosphatase APP1 catalytic" evidence="1">
    <location>
        <begin position="125"/>
        <end position="281"/>
    </location>
</feature>
<comment type="caution">
    <text evidence="2">The sequence shown here is derived from an EMBL/GenBank/DDBJ whole genome shotgun (WGS) entry which is preliminary data.</text>
</comment>
<sequence>MNNSVSIKVYHGYGHTHNLVVYGNAFKFKARTVQQYSNNLFTNILYLLKLFILKPFPGLRLRLTFHDQVVYQTSEYDGFFKFEFKSSADVEPGWHNVKVEALDEQEQVLATCSSTIFVPHITQYAFISDIDDTIMVSHSATVYRRLRELFIKNPRTRKTFTDVQLHYSLLALSHTTTDQPNPFFYVSSSEWNLYDYLVETFRFNKLPEGVFLLNQIKMWTNFLTSGKTGHEGKLIRVMRIIAAFPNQRFVFFGDNSQRDPFIYASIAEKYPEKVEAIYIRNIVPANKTTTVVTLAPAKEKGIKICVFDSSSEAMAHSRAVGLIAPLERIEGIEKVLN</sequence>
<reference evidence="2" key="1">
    <citation type="journal article" date="2014" name="Int. J. Syst. Evol. Microbiol.">
        <title>Complete genome sequence of Corynebacterium casei LMG S-19264T (=DSM 44701T), isolated from a smear-ripened cheese.</title>
        <authorList>
            <consortium name="US DOE Joint Genome Institute (JGI-PGF)"/>
            <person name="Walter F."/>
            <person name="Albersmeier A."/>
            <person name="Kalinowski J."/>
            <person name="Ruckert C."/>
        </authorList>
    </citation>
    <scope>NUCLEOTIDE SEQUENCE</scope>
    <source>
        <strain evidence="2">CGMCC 1.15343</strain>
    </source>
</reference>
<dbReference type="PANTHER" id="PTHR28208">
    <property type="entry name" value="PHOSPHATIDATE PHOSPHATASE APP1"/>
    <property type="match status" value="1"/>
</dbReference>
<dbReference type="EMBL" id="BMIL01000002">
    <property type="protein sequence ID" value="GGC57300.1"/>
    <property type="molecule type" value="Genomic_DNA"/>
</dbReference>
<evidence type="ECO:0000259" key="1">
    <source>
        <dbReference type="Pfam" id="PF09949"/>
    </source>
</evidence>
<dbReference type="GO" id="GO:0008195">
    <property type="term" value="F:phosphatidate phosphatase activity"/>
    <property type="evidence" value="ECO:0007669"/>
    <property type="project" value="InterPro"/>
</dbReference>
<keyword evidence="3" id="KW-1185">Reference proteome</keyword>
<accession>A0A916XAD5</accession>
<dbReference type="Pfam" id="PF09949">
    <property type="entry name" value="APP1_cat"/>
    <property type="match status" value="1"/>
</dbReference>
<dbReference type="RefSeq" id="WP_188625605.1">
    <property type="nucleotide sequence ID" value="NZ_BMIL01000002.1"/>
</dbReference>
<protein>
    <submittedName>
        <fullName evidence="2">Phosphatase</fullName>
    </submittedName>
</protein>
<dbReference type="InterPro" id="IPR019236">
    <property type="entry name" value="APP1_cat"/>
</dbReference>
<reference evidence="2" key="2">
    <citation type="submission" date="2020-09" db="EMBL/GenBank/DDBJ databases">
        <authorList>
            <person name="Sun Q."/>
            <person name="Zhou Y."/>
        </authorList>
    </citation>
    <scope>NUCLEOTIDE SEQUENCE</scope>
    <source>
        <strain evidence="2">CGMCC 1.15343</strain>
    </source>
</reference>
<dbReference type="InterPro" id="IPR052935">
    <property type="entry name" value="Mg2+_PAP"/>
</dbReference>